<dbReference type="CDD" id="cd01276">
    <property type="entry name" value="PKCI_related"/>
    <property type="match status" value="1"/>
</dbReference>
<dbReference type="PROSITE" id="PS51084">
    <property type="entry name" value="HIT_2"/>
    <property type="match status" value="1"/>
</dbReference>
<evidence type="ECO:0000256" key="1">
    <source>
        <dbReference type="PROSITE-ProRule" id="PRU00464"/>
    </source>
</evidence>
<dbReference type="PROSITE" id="PS00892">
    <property type="entry name" value="HIT_1"/>
    <property type="match status" value="1"/>
</dbReference>
<accession>A0ABV4B7C0</accession>
<dbReference type="Pfam" id="PF11969">
    <property type="entry name" value="DcpS_C"/>
    <property type="match status" value="1"/>
</dbReference>
<feature type="domain" description="HIT" evidence="2">
    <location>
        <begin position="7"/>
        <end position="118"/>
    </location>
</feature>
<evidence type="ECO:0000259" key="2">
    <source>
        <dbReference type="PROSITE" id="PS51084"/>
    </source>
</evidence>
<dbReference type="PRINTS" id="PR00332">
    <property type="entry name" value="HISTRIAD"/>
</dbReference>
<proteinExistence type="predicted"/>
<dbReference type="InterPro" id="IPR036265">
    <property type="entry name" value="HIT-like_sf"/>
</dbReference>
<name>A0ABV4B7C0_9BURK</name>
<dbReference type="Proteomes" id="UP001562178">
    <property type="component" value="Unassembled WGS sequence"/>
</dbReference>
<dbReference type="PANTHER" id="PTHR23089">
    <property type="entry name" value="HISTIDINE TRIAD HIT PROTEIN"/>
    <property type="match status" value="1"/>
</dbReference>
<dbReference type="RefSeq" id="WP_239810779.1">
    <property type="nucleotide sequence ID" value="NZ_CP191350.1"/>
</dbReference>
<feature type="short sequence motif" description="Histidine triad motif" evidence="1">
    <location>
        <begin position="103"/>
        <end position="107"/>
    </location>
</feature>
<dbReference type="InterPro" id="IPR011146">
    <property type="entry name" value="HIT-like"/>
</dbReference>
<comment type="caution">
    <text evidence="3">The sequence shown here is derived from an EMBL/GenBank/DDBJ whole genome shotgun (WGS) entry which is preliminary data.</text>
</comment>
<organism evidence="3 4">
    <name type="scientific">Comamonas sediminis</name>
    <dbReference type="NCBI Taxonomy" id="1783360"/>
    <lineage>
        <taxon>Bacteria</taxon>
        <taxon>Pseudomonadati</taxon>
        <taxon>Pseudomonadota</taxon>
        <taxon>Betaproteobacteria</taxon>
        <taxon>Burkholderiales</taxon>
        <taxon>Comamonadaceae</taxon>
        <taxon>Comamonas</taxon>
    </lineage>
</organism>
<dbReference type="SUPFAM" id="SSF54197">
    <property type="entry name" value="HIT-like"/>
    <property type="match status" value="1"/>
</dbReference>
<dbReference type="Gene3D" id="3.30.428.10">
    <property type="entry name" value="HIT-like"/>
    <property type="match status" value="1"/>
</dbReference>
<reference evidence="3 4" key="1">
    <citation type="journal article" date="2016" name="Int. J. Syst. Evol. Microbiol.">
        <title>Description of Comamonas sediminis sp. nov., isolated from lagoon sediments.</title>
        <authorList>
            <person name="Subhash Y."/>
            <person name="Bang J.J."/>
            <person name="You T.H."/>
            <person name="Lee S.S."/>
        </authorList>
    </citation>
    <scope>NUCLEOTIDE SEQUENCE [LARGE SCALE GENOMIC DNA]</scope>
    <source>
        <strain evidence="3 4">JCM 31169</strain>
    </source>
</reference>
<protein>
    <submittedName>
        <fullName evidence="3">Histidine triad nucleotide-binding protein</fullName>
    </submittedName>
</protein>
<dbReference type="EMBL" id="JBGBDC010000006">
    <property type="protein sequence ID" value="MEY2252328.1"/>
    <property type="molecule type" value="Genomic_DNA"/>
</dbReference>
<dbReference type="InterPro" id="IPR001310">
    <property type="entry name" value="Histidine_triad_HIT"/>
</dbReference>
<gene>
    <name evidence="3" type="ORF">AB7A72_15015</name>
</gene>
<keyword evidence="4" id="KW-1185">Reference proteome</keyword>
<evidence type="ECO:0000313" key="3">
    <source>
        <dbReference type="EMBL" id="MEY2252328.1"/>
    </source>
</evidence>
<sequence length="118" mass="12921">MHDPDCLFCKIIAGQIPSSKVHEDEDMLVFKDIHPAAPVHLLMVPKRHIPSMAQVGAEDAPLLGRMLAKAPQLALDNGCNPYPQGGFRLMVNTGEEGGQEVHHLHIHLLGGPRPWKKG</sequence>
<dbReference type="InterPro" id="IPR019808">
    <property type="entry name" value="Histidine_triad_CS"/>
</dbReference>
<evidence type="ECO:0000313" key="4">
    <source>
        <dbReference type="Proteomes" id="UP001562178"/>
    </source>
</evidence>